<keyword evidence="4" id="KW-1185">Reference proteome</keyword>
<dbReference type="Gene3D" id="3.40.50.2000">
    <property type="entry name" value="Glycogen Phosphorylase B"/>
    <property type="match status" value="2"/>
</dbReference>
<gene>
    <name evidence="3" type="ORF">QJ522_04390</name>
</gene>
<evidence type="ECO:0000313" key="4">
    <source>
        <dbReference type="Proteomes" id="UP001431776"/>
    </source>
</evidence>
<organism evidence="3 4">
    <name type="scientific">Anaerobaca lacustris</name>
    <dbReference type="NCBI Taxonomy" id="3044600"/>
    <lineage>
        <taxon>Bacteria</taxon>
        <taxon>Pseudomonadati</taxon>
        <taxon>Planctomycetota</taxon>
        <taxon>Phycisphaerae</taxon>
        <taxon>Sedimentisphaerales</taxon>
        <taxon>Anaerobacaceae</taxon>
        <taxon>Anaerobaca</taxon>
    </lineage>
</organism>
<evidence type="ECO:0000259" key="2">
    <source>
        <dbReference type="Pfam" id="PF13439"/>
    </source>
</evidence>
<keyword evidence="3" id="KW-0328">Glycosyltransferase</keyword>
<feature type="domain" description="Glycosyltransferase subfamily 4-like N-terminal" evidence="2">
    <location>
        <begin position="15"/>
        <end position="170"/>
    </location>
</feature>
<evidence type="ECO:0000313" key="3">
    <source>
        <dbReference type="EMBL" id="MDI6448272.1"/>
    </source>
</evidence>
<reference evidence="3" key="1">
    <citation type="submission" date="2023-05" db="EMBL/GenBank/DDBJ databases">
        <title>Anaerotaeda fermentans gen. nov., sp. nov., a novel anaerobic planctomycete of the new family within the order Sedimentisphaerales isolated from Taman Peninsula, Russia.</title>
        <authorList>
            <person name="Khomyakova M.A."/>
            <person name="Merkel A.Y."/>
            <person name="Slobodkin A.I."/>
        </authorList>
    </citation>
    <scope>NUCLEOTIDE SEQUENCE</scope>
    <source>
        <strain evidence="3">M17dextr</strain>
    </source>
</reference>
<dbReference type="EC" id="2.4.-.-" evidence="3"/>
<comment type="caution">
    <text evidence="3">The sequence shown here is derived from an EMBL/GenBank/DDBJ whole genome shotgun (WGS) entry which is preliminary data.</text>
</comment>
<dbReference type="RefSeq" id="WP_349243680.1">
    <property type="nucleotide sequence ID" value="NZ_JASCXX010000004.1"/>
</dbReference>
<proteinExistence type="predicted"/>
<dbReference type="InterPro" id="IPR001296">
    <property type="entry name" value="Glyco_trans_1"/>
</dbReference>
<dbReference type="AlphaFoldDB" id="A0AAW6TUY4"/>
<keyword evidence="3" id="KW-0808">Transferase</keyword>
<evidence type="ECO:0000259" key="1">
    <source>
        <dbReference type="Pfam" id="PF00534"/>
    </source>
</evidence>
<dbReference type="InterPro" id="IPR028098">
    <property type="entry name" value="Glyco_trans_4-like_N"/>
</dbReference>
<dbReference type="SUPFAM" id="SSF53756">
    <property type="entry name" value="UDP-Glycosyltransferase/glycogen phosphorylase"/>
    <property type="match status" value="1"/>
</dbReference>
<dbReference type="GO" id="GO:0016757">
    <property type="term" value="F:glycosyltransferase activity"/>
    <property type="evidence" value="ECO:0007669"/>
    <property type="project" value="UniProtKB-KW"/>
</dbReference>
<dbReference type="Pfam" id="PF00534">
    <property type="entry name" value="Glycos_transf_1"/>
    <property type="match status" value="1"/>
</dbReference>
<dbReference type="EMBL" id="JASCXX010000004">
    <property type="protein sequence ID" value="MDI6448272.1"/>
    <property type="molecule type" value="Genomic_DNA"/>
</dbReference>
<name>A0AAW6TUY4_9BACT</name>
<sequence>MCARRILYLSKGGNIGGSHRQLLLLLRGLDASYDPTVVCMTEGEVVEELRSAGIRTEVLSLRPWRKLRNGLCRYWDAEKLVALARRSEPVCIHASDMWLGNYLNWLRWRLQVPSVVHVRGPVTRRGVRKHRLRAATGVISISEKITRVLREVRVDADRMVQIEDAVDIERFKPSEARPVDLSRPRGSGPVLNVGLVGRIEPAKRQLEFIRTAIEVKRRWAAGVRFILIGEVRNHDYGARVNRLVAASGLNGQFIFTGRRHDMPSVLNSLDVLVSLSGGSVMYEAMSCGLCVVSAGFTKPGESIHLRDGETAVVTPTADPVALARVLDDLLRRPERRRRLGAAARVWAEQKLSYRSLVARTTAFYDHLLTGAP</sequence>
<dbReference type="InterPro" id="IPR050194">
    <property type="entry name" value="Glycosyltransferase_grp1"/>
</dbReference>
<feature type="domain" description="Glycosyl transferase family 1" evidence="1">
    <location>
        <begin position="195"/>
        <end position="345"/>
    </location>
</feature>
<accession>A0AAW6TUY4</accession>
<dbReference type="Pfam" id="PF13439">
    <property type="entry name" value="Glyco_transf_4"/>
    <property type="match status" value="1"/>
</dbReference>
<protein>
    <submittedName>
        <fullName evidence="3">Glycosyltransferase</fullName>
        <ecNumber evidence="3">2.4.-.-</ecNumber>
    </submittedName>
</protein>
<dbReference type="PANTHER" id="PTHR45947:SF3">
    <property type="entry name" value="SULFOQUINOVOSYL TRANSFERASE SQD2"/>
    <property type="match status" value="1"/>
</dbReference>
<dbReference type="PANTHER" id="PTHR45947">
    <property type="entry name" value="SULFOQUINOVOSYL TRANSFERASE SQD2"/>
    <property type="match status" value="1"/>
</dbReference>
<dbReference type="Proteomes" id="UP001431776">
    <property type="component" value="Unassembled WGS sequence"/>
</dbReference>